<evidence type="ECO:0000256" key="1">
    <source>
        <dbReference type="PIRSR" id="PIRSR001359-1"/>
    </source>
</evidence>
<dbReference type="Pfam" id="PF01116">
    <property type="entry name" value="F_bP_aldolase"/>
    <property type="match status" value="1"/>
</dbReference>
<sequence>MPLVTPHDMLRTTTAAVGAFNGALIEQLEAVLTGAEQARLPVILQISENAVAHHGALAPLTAAARSAATAAAVPVALHLDHATRPDLVEEAVALGFTSVMYDGAHLPWEENVARTRSIADLCRSRGVFVEAELGEIGGKNGAHAPGVRTDPDEAARFVADTGVDALAVAVGTSHHMTERTARIDLDLVRALRAAVRVPLVLHGSSGADDATLAAAAAAGIRKVNISTHLNTVFTAAVRAVLDADPAVVDPRRYVGPGREAMAVEVARLLRLFAAAEPAMSGSQPCMPGSQPCMSGT</sequence>
<dbReference type="Proteomes" id="UP000483802">
    <property type="component" value="Unassembled WGS sequence"/>
</dbReference>
<dbReference type="InterPro" id="IPR050246">
    <property type="entry name" value="Class_II_FBP_aldolase"/>
</dbReference>
<evidence type="ECO:0000313" key="4">
    <source>
        <dbReference type="Proteomes" id="UP000483802"/>
    </source>
</evidence>
<proteinExistence type="predicted"/>
<feature type="active site" description="Proton donor" evidence="1">
    <location>
        <position position="80"/>
    </location>
</feature>
<feature type="binding site" evidence="2">
    <location>
        <position position="81"/>
    </location>
    <ligand>
        <name>Zn(2+)</name>
        <dbReference type="ChEBI" id="CHEBI:29105"/>
        <label>1</label>
        <note>catalytic</note>
    </ligand>
</feature>
<protein>
    <submittedName>
        <fullName evidence="3">Ketose-bisphosphate aldolase</fullName>
    </submittedName>
</protein>
<evidence type="ECO:0000256" key="2">
    <source>
        <dbReference type="PIRSR" id="PIRSR001359-3"/>
    </source>
</evidence>
<keyword evidence="2" id="KW-0479">Metal-binding</keyword>
<dbReference type="PIRSF" id="PIRSF001359">
    <property type="entry name" value="F_bP_aldolase_II"/>
    <property type="match status" value="1"/>
</dbReference>
<feature type="binding site" evidence="2">
    <location>
        <position position="132"/>
    </location>
    <ligand>
        <name>Zn(2+)</name>
        <dbReference type="ChEBI" id="CHEBI:29105"/>
        <label>2</label>
    </ligand>
</feature>
<feature type="binding site" evidence="2">
    <location>
        <position position="102"/>
    </location>
    <ligand>
        <name>Zn(2+)</name>
        <dbReference type="ChEBI" id="CHEBI:29105"/>
        <label>2</label>
    </ligand>
</feature>
<dbReference type="Gene3D" id="3.20.20.70">
    <property type="entry name" value="Aldolase class I"/>
    <property type="match status" value="1"/>
</dbReference>
<keyword evidence="4" id="KW-1185">Reference proteome</keyword>
<feature type="binding site" evidence="2">
    <location>
        <position position="202"/>
    </location>
    <ligand>
        <name>Zn(2+)</name>
        <dbReference type="ChEBI" id="CHEBI:29105"/>
        <label>1</label>
        <note>catalytic</note>
    </ligand>
</feature>
<dbReference type="PANTHER" id="PTHR30304:SF0">
    <property type="entry name" value="D-TAGATOSE-1,6-BISPHOSPHATE ALDOLASE SUBUNIT GATY-RELATED"/>
    <property type="match status" value="1"/>
</dbReference>
<dbReference type="PANTHER" id="PTHR30304">
    <property type="entry name" value="D-TAGATOSE-1,6-BISPHOSPHATE ALDOLASE"/>
    <property type="match status" value="1"/>
</dbReference>
<dbReference type="GO" id="GO:0005975">
    <property type="term" value="P:carbohydrate metabolic process"/>
    <property type="evidence" value="ECO:0007669"/>
    <property type="project" value="InterPro"/>
</dbReference>
<comment type="caution">
    <text evidence="3">The sequence shown here is derived from an EMBL/GenBank/DDBJ whole genome shotgun (WGS) entry which is preliminary data.</text>
</comment>
<name>A0A6L6WX42_9ACTN</name>
<dbReference type="GO" id="GO:0016832">
    <property type="term" value="F:aldehyde-lyase activity"/>
    <property type="evidence" value="ECO:0007669"/>
    <property type="project" value="InterPro"/>
</dbReference>
<accession>A0A6L6WX42</accession>
<dbReference type="PROSITE" id="PS00602">
    <property type="entry name" value="ALDOLASE_CLASS_II_1"/>
    <property type="match status" value="1"/>
</dbReference>
<feature type="binding site" evidence="2">
    <location>
        <position position="174"/>
    </location>
    <ligand>
        <name>Zn(2+)</name>
        <dbReference type="ChEBI" id="CHEBI:29105"/>
        <label>1</label>
        <note>catalytic</note>
    </ligand>
</feature>
<comment type="cofactor">
    <cofactor evidence="2">
        <name>Zn(2+)</name>
        <dbReference type="ChEBI" id="CHEBI:29105"/>
    </cofactor>
    <text evidence="2">Binds 2 Zn(2+) ions per subunit. One is catalytic and the other provides a structural contribution.</text>
</comment>
<dbReference type="GO" id="GO:0008270">
    <property type="term" value="F:zinc ion binding"/>
    <property type="evidence" value="ECO:0007669"/>
    <property type="project" value="InterPro"/>
</dbReference>
<evidence type="ECO:0000313" key="3">
    <source>
        <dbReference type="EMBL" id="MVO85201.1"/>
    </source>
</evidence>
<keyword evidence="2" id="KW-0862">Zinc</keyword>
<gene>
    <name evidence="3" type="ORF">GPA10_10660</name>
</gene>
<organism evidence="3 4">
    <name type="scientific">Streptomyces typhae</name>
    <dbReference type="NCBI Taxonomy" id="2681492"/>
    <lineage>
        <taxon>Bacteria</taxon>
        <taxon>Bacillati</taxon>
        <taxon>Actinomycetota</taxon>
        <taxon>Actinomycetes</taxon>
        <taxon>Kitasatosporales</taxon>
        <taxon>Streptomycetaceae</taxon>
        <taxon>Streptomyces</taxon>
    </lineage>
</organism>
<dbReference type="CDD" id="cd00947">
    <property type="entry name" value="TBP_aldolase_IIB"/>
    <property type="match status" value="1"/>
</dbReference>
<dbReference type="InterPro" id="IPR013785">
    <property type="entry name" value="Aldolase_TIM"/>
</dbReference>
<dbReference type="AlphaFoldDB" id="A0A6L6WX42"/>
<dbReference type="InterPro" id="IPR000771">
    <property type="entry name" value="FBA_II"/>
</dbReference>
<dbReference type="RefSeq" id="WP_157165296.1">
    <property type="nucleotide sequence ID" value="NZ_WPNZ01000005.1"/>
</dbReference>
<dbReference type="EMBL" id="WPNZ01000005">
    <property type="protein sequence ID" value="MVO85201.1"/>
    <property type="molecule type" value="Genomic_DNA"/>
</dbReference>
<dbReference type="SUPFAM" id="SSF51569">
    <property type="entry name" value="Aldolase"/>
    <property type="match status" value="1"/>
</dbReference>
<dbReference type="NCBIfam" id="TIGR00167">
    <property type="entry name" value="cbbA"/>
    <property type="match status" value="1"/>
</dbReference>
<reference evidence="3 4" key="1">
    <citation type="submission" date="2019-11" db="EMBL/GenBank/DDBJ databases">
        <title>Streptomyces typhae sp. nov., a novel endophytic actinomycete isolated from the root of cattail pollen (Typha angustifolia L.).</title>
        <authorList>
            <person name="Peng C."/>
        </authorList>
    </citation>
    <scope>NUCLEOTIDE SEQUENCE [LARGE SCALE GENOMIC DNA]</scope>
    <source>
        <strain evidence="4">p1417</strain>
    </source>
</reference>